<evidence type="ECO:0000256" key="7">
    <source>
        <dbReference type="RuleBase" id="RU003844"/>
    </source>
</evidence>
<feature type="region of interest" description="Disordered" evidence="8">
    <location>
        <begin position="1"/>
        <end position="29"/>
    </location>
</feature>
<dbReference type="Gene3D" id="1.25.40.20">
    <property type="entry name" value="Ankyrin repeat-containing domain"/>
    <property type="match status" value="2"/>
</dbReference>
<feature type="region of interest" description="Disordered" evidence="8">
    <location>
        <begin position="702"/>
        <end position="779"/>
    </location>
</feature>
<dbReference type="Proteomes" id="UP001362999">
    <property type="component" value="Unassembled WGS sequence"/>
</dbReference>
<dbReference type="GO" id="GO:0034727">
    <property type="term" value="P:piecemeal microautophagy of the nucleus"/>
    <property type="evidence" value="ECO:0007669"/>
    <property type="project" value="TreeGrafter"/>
</dbReference>
<comment type="similarity">
    <text evidence="1 7">Belongs to the OSBP family.</text>
</comment>
<dbReference type="PROSITE" id="PS01013">
    <property type="entry name" value="OSBP"/>
    <property type="match status" value="1"/>
</dbReference>
<dbReference type="PROSITE" id="PS50088">
    <property type="entry name" value="ANK_REPEAT"/>
    <property type="match status" value="2"/>
</dbReference>
<evidence type="ECO:0000313" key="11">
    <source>
        <dbReference type="Proteomes" id="UP001362999"/>
    </source>
</evidence>
<dbReference type="PROSITE" id="PS50003">
    <property type="entry name" value="PH_DOMAIN"/>
    <property type="match status" value="1"/>
</dbReference>
<organism evidence="10 11">
    <name type="scientific">Favolaschia claudopus</name>
    <dbReference type="NCBI Taxonomy" id="2862362"/>
    <lineage>
        <taxon>Eukaryota</taxon>
        <taxon>Fungi</taxon>
        <taxon>Dikarya</taxon>
        <taxon>Basidiomycota</taxon>
        <taxon>Agaricomycotina</taxon>
        <taxon>Agaricomycetes</taxon>
        <taxon>Agaricomycetidae</taxon>
        <taxon>Agaricales</taxon>
        <taxon>Marasmiineae</taxon>
        <taxon>Mycenaceae</taxon>
        <taxon>Favolaschia</taxon>
    </lineage>
</organism>
<feature type="region of interest" description="Disordered" evidence="8">
    <location>
        <begin position="190"/>
        <end position="212"/>
    </location>
</feature>
<feature type="compositionally biased region" description="Polar residues" evidence="8">
    <location>
        <begin position="481"/>
        <end position="490"/>
    </location>
</feature>
<evidence type="ECO:0000256" key="1">
    <source>
        <dbReference type="ARBA" id="ARBA00008842"/>
    </source>
</evidence>
<feature type="compositionally biased region" description="Polar residues" evidence="8">
    <location>
        <begin position="770"/>
        <end position="779"/>
    </location>
</feature>
<dbReference type="SMART" id="SM00248">
    <property type="entry name" value="ANK"/>
    <property type="match status" value="3"/>
</dbReference>
<feature type="compositionally biased region" description="Gly residues" evidence="8">
    <location>
        <begin position="275"/>
        <end position="284"/>
    </location>
</feature>
<dbReference type="SUPFAM" id="SSF50729">
    <property type="entry name" value="PH domain-like"/>
    <property type="match status" value="1"/>
</dbReference>
<feature type="domain" description="PH" evidence="9">
    <location>
        <begin position="328"/>
        <end position="428"/>
    </location>
</feature>
<evidence type="ECO:0000256" key="2">
    <source>
        <dbReference type="ARBA" id="ARBA00022448"/>
    </source>
</evidence>
<dbReference type="GO" id="GO:0005829">
    <property type="term" value="C:cytosol"/>
    <property type="evidence" value="ECO:0007669"/>
    <property type="project" value="TreeGrafter"/>
</dbReference>
<dbReference type="GO" id="GO:0006869">
    <property type="term" value="P:lipid transport"/>
    <property type="evidence" value="ECO:0007669"/>
    <property type="project" value="UniProtKB-KW"/>
</dbReference>
<evidence type="ECO:0000256" key="8">
    <source>
        <dbReference type="SAM" id="MobiDB-lite"/>
    </source>
</evidence>
<dbReference type="InterPro" id="IPR037239">
    <property type="entry name" value="OSBP_sf"/>
</dbReference>
<gene>
    <name evidence="10" type="ORF">R3P38DRAFT_2861263</name>
</gene>
<accession>A0AAW0DNR3</accession>
<dbReference type="GO" id="GO:0097038">
    <property type="term" value="C:perinuclear endoplasmic reticulum"/>
    <property type="evidence" value="ECO:0007669"/>
    <property type="project" value="TreeGrafter"/>
</dbReference>
<evidence type="ECO:0000256" key="5">
    <source>
        <dbReference type="ARBA" id="ARBA00023121"/>
    </source>
</evidence>
<dbReference type="GO" id="GO:0006887">
    <property type="term" value="P:exocytosis"/>
    <property type="evidence" value="ECO:0007669"/>
    <property type="project" value="TreeGrafter"/>
</dbReference>
<feature type="repeat" description="ANK" evidence="6">
    <location>
        <begin position="116"/>
        <end position="138"/>
    </location>
</feature>
<dbReference type="Gene3D" id="2.40.160.120">
    <property type="match status" value="1"/>
</dbReference>
<dbReference type="InterPro" id="IPR002110">
    <property type="entry name" value="Ankyrin_rpt"/>
</dbReference>
<dbReference type="Gene3D" id="2.30.29.30">
    <property type="entry name" value="Pleckstrin-homology domain (PH domain)/Phosphotyrosine-binding domain (PTB)"/>
    <property type="match status" value="1"/>
</dbReference>
<dbReference type="InterPro" id="IPR011993">
    <property type="entry name" value="PH-like_dom_sf"/>
</dbReference>
<dbReference type="EMBL" id="JAWWNJ010000007">
    <property type="protein sequence ID" value="KAK7052593.1"/>
    <property type="molecule type" value="Genomic_DNA"/>
</dbReference>
<keyword evidence="2" id="KW-0813">Transport</keyword>
<dbReference type="PROSITE" id="PS50297">
    <property type="entry name" value="ANK_REP_REGION"/>
    <property type="match status" value="2"/>
</dbReference>
<dbReference type="GO" id="GO:0005886">
    <property type="term" value="C:plasma membrane"/>
    <property type="evidence" value="ECO:0007669"/>
    <property type="project" value="TreeGrafter"/>
</dbReference>
<evidence type="ECO:0000313" key="10">
    <source>
        <dbReference type="EMBL" id="KAK7052593.1"/>
    </source>
</evidence>
<comment type="caution">
    <text evidence="10">The sequence shown here is derived from an EMBL/GenBank/DDBJ whole genome shotgun (WGS) entry which is preliminary data.</text>
</comment>
<dbReference type="Pfam" id="PF00023">
    <property type="entry name" value="Ank"/>
    <property type="match status" value="1"/>
</dbReference>
<keyword evidence="4" id="KW-0445">Lipid transport</keyword>
<keyword evidence="11" id="KW-1185">Reference proteome</keyword>
<dbReference type="Pfam" id="PF12796">
    <property type="entry name" value="Ank_2"/>
    <property type="match status" value="1"/>
</dbReference>
<feature type="compositionally biased region" description="Acidic residues" evidence="8">
    <location>
        <begin position="538"/>
        <end position="559"/>
    </location>
</feature>
<evidence type="ECO:0000256" key="6">
    <source>
        <dbReference type="PROSITE-ProRule" id="PRU00023"/>
    </source>
</evidence>
<feature type="compositionally biased region" description="Pro residues" evidence="8">
    <location>
        <begin position="735"/>
        <end position="756"/>
    </location>
</feature>
<keyword evidence="3" id="KW-0597">Phosphoprotein</keyword>
<dbReference type="SUPFAM" id="SSF48403">
    <property type="entry name" value="Ankyrin repeat"/>
    <property type="match status" value="1"/>
</dbReference>
<dbReference type="GO" id="GO:0006897">
    <property type="term" value="P:endocytosis"/>
    <property type="evidence" value="ECO:0007669"/>
    <property type="project" value="TreeGrafter"/>
</dbReference>
<evidence type="ECO:0000256" key="4">
    <source>
        <dbReference type="ARBA" id="ARBA00023055"/>
    </source>
</evidence>
<reference evidence="10 11" key="1">
    <citation type="journal article" date="2024" name="J Genomics">
        <title>Draft genome sequencing and assembly of Favolaschia claudopus CIRM-BRFM 2984 isolated from oak limbs.</title>
        <authorList>
            <person name="Navarro D."/>
            <person name="Drula E."/>
            <person name="Chaduli D."/>
            <person name="Cazenave R."/>
            <person name="Ahrendt S."/>
            <person name="Wang J."/>
            <person name="Lipzen A."/>
            <person name="Daum C."/>
            <person name="Barry K."/>
            <person name="Grigoriev I.V."/>
            <person name="Favel A."/>
            <person name="Rosso M.N."/>
            <person name="Martin F."/>
        </authorList>
    </citation>
    <scope>NUCLEOTIDE SEQUENCE [LARGE SCALE GENOMIC DNA]</scope>
    <source>
        <strain evidence="10 11">CIRM-BRFM 2984</strain>
    </source>
</reference>
<protein>
    <submittedName>
        <fullName evidence="10">Oxysterol-binding protein</fullName>
    </submittedName>
</protein>
<dbReference type="GO" id="GO:0032934">
    <property type="term" value="F:sterol binding"/>
    <property type="evidence" value="ECO:0007669"/>
    <property type="project" value="TreeGrafter"/>
</dbReference>
<feature type="region of interest" description="Disordered" evidence="8">
    <location>
        <begin position="271"/>
        <end position="296"/>
    </location>
</feature>
<keyword evidence="5" id="KW-0446">Lipid-binding</keyword>
<dbReference type="InterPro" id="IPR018494">
    <property type="entry name" value="Oxysterol-bd_CS"/>
</dbReference>
<feature type="compositionally biased region" description="Low complexity" evidence="8">
    <location>
        <begin position="1"/>
        <end position="26"/>
    </location>
</feature>
<dbReference type="PANTHER" id="PTHR10972">
    <property type="entry name" value="OXYSTEROL-BINDING PROTEIN-RELATED"/>
    <property type="match status" value="1"/>
</dbReference>
<dbReference type="SUPFAM" id="SSF144000">
    <property type="entry name" value="Oxysterol-binding protein-like"/>
    <property type="match status" value="1"/>
</dbReference>
<evidence type="ECO:0000259" key="9">
    <source>
        <dbReference type="PROSITE" id="PS50003"/>
    </source>
</evidence>
<dbReference type="InterPro" id="IPR036770">
    <property type="entry name" value="Ankyrin_rpt-contain_sf"/>
</dbReference>
<dbReference type="GO" id="GO:0005635">
    <property type="term" value="C:nuclear envelope"/>
    <property type="evidence" value="ECO:0007669"/>
    <property type="project" value="TreeGrafter"/>
</dbReference>
<dbReference type="AlphaFoldDB" id="A0AAW0DNR3"/>
<sequence>MASSTSSSLKKSTPSSTSPGSSLNLSDPAVNSEPLYQVKLLSALRNGDPTLIHPFLTEIGKEKRKSAGQGSGTPGSQIDTGAAALHLGIRCASLETVTLLLSHRAISPNGIHPPGSGTTPLHLAASLGRADIVNLLLEQDGIDDTVFDKEGRTARDCARGKELVRVFDDSRTFLNASYRSLLRSYILSPPPTGSPSLSHPSSPQLIGQTQGQPPPALIALLSSPRAKHLDLGYLDDASGRTLLHEAARRRDLRLLELAVRAGADVFVRDRRGKLPGQGSGGDGSGTVITKAGRGSSAGDSEVKAFLRQLTNQDAALLQQSPAVAPRAPPAHRGYLNKYTNVAKGWNTRWFVLKEGVLSYYRHQDDETFASRGSIAVKNCNLKPPAHAESTRFEIHSGATGRGGEKWYVKASHPGEAARWVAAISASVAWSKARENDQGEETDGRGSMSGAASIISSSGVSASGSAGGGGRQRLVSVLRRNTGGTSASASIAGTMRSRIGPAGNSQSEVDSLASDYGNTSGVNGMGPDSGEASPKPGESDADGDGLDADEEDEDEDDGFEDSSASMSIHSRRVAAPHQASFELLGNSATAQLELTLGLLGPGAAQDALRDGLQMVSEYVSVARERDVWWKRKLRRAQAKQSAWERSLASAVREGEVLERELRMRSRKRGSRFFDAGESQILAGLASGGSGTLKAQRKRASILASSTVVEGREEESPVVASLPSPQEPTPTRAEPPTSIPAPIPVPASSLPPPPPPAPVRSATNDTLLPPGTATSASFGSRSYMSYGDTESMIDTDEEDEFFDAIEANNLPNLVVPDGLKSPTHSELALPEVVNVEPYAGYQRLRERLLLTNERPSTSLWSVLKHSIGKDLTRISFPVFFNEPTSMLQRMAEDMEFSECLDVAAKERDAHRRIAFVAAFAMSNYSSTIGRIAKPFNPMLSETFEYVRIDKEYRYLSEQVSHHPPISACMAESPYWKYYGEVDAQNKFMGKSFEIRPTGVAHAQLHLPVEFAPKYPRAPSPFEGKVLEHFSWKKVTTNVSGFILGSPTIDHYGDMVVTNHRTKDTCVLTFKPRGWRGKDAYEISGRVMDANGRVTYEISGRWNSQLIARQVGSGTGLLNPDLSVSSLNSPSATPEYILLWRNSEKPEGSPFNLTPFAITLNDCPKDTLKPYLCPTDCRLRPDQRAFEMGKYEIANGLKNDQEEKQRATRKLREIGELAPHRPRWFTAETDGDTGERVWTPSRREDGSLEYWAERERIWKMGGNQPWTDVAPIFIDEPDFMR</sequence>
<dbReference type="Pfam" id="PF01237">
    <property type="entry name" value="Oxysterol_BP"/>
    <property type="match status" value="1"/>
</dbReference>
<dbReference type="PANTHER" id="PTHR10972:SF205">
    <property type="entry name" value="OXYSTEROL-BINDING PROTEIN 1"/>
    <property type="match status" value="1"/>
</dbReference>
<dbReference type="Pfam" id="PF00169">
    <property type="entry name" value="PH"/>
    <property type="match status" value="1"/>
</dbReference>
<dbReference type="InterPro" id="IPR000648">
    <property type="entry name" value="Oxysterol-bd"/>
</dbReference>
<feature type="region of interest" description="Disordered" evidence="8">
    <location>
        <begin position="479"/>
        <end position="570"/>
    </location>
</feature>
<feature type="repeat" description="ANK" evidence="6">
    <location>
        <begin position="238"/>
        <end position="270"/>
    </location>
</feature>
<name>A0AAW0DNR3_9AGAR</name>
<feature type="compositionally biased region" description="Low complexity" evidence="8">
    <location>
        <begin position="194"/>
        <end position="203"/>
    </location>
</feature>
<dbReference type="SMART" id="SM00233">
    <property type="entry name" value="PH"/>
    <property type="match status" value="1"/>
</dbReference>
<evidence type="ECO:0000256" key="3">
    <source>
        <dbReference type="ARBA" id="ARBA00022553"/>
    </source>
</evidence>
<dbReference type="FunFam" id="2.40.160.120:FF:000017">
    <property type="entry name" value="Oxysterol-binding protein homolog C2F12.05c"/>
    <property type="match status" value="1"/>
</dbReference>
<feature type="region of interest" description="Disordered" evidence="8">
    <location>
        <begin position="431"/>
        <end position="451"/>
    </location>
</feature>
<keyword evidence="6" id="KW-0040">ANK repeat</keyword>
<dbReference type="InterPro" id="IPR001849">
    <property type="entry name" value="PH_domain"/>
</dbReference>
<dbReference type="GO" id="GO:0030011">
    <property type="term" value="P:maintenance of cell polarity"/>
    <property type="evidence" value="ECO:0007669"/>
    <property type="project" value="TreeGrafter"/>
</dbReference>
<proteinExistence type="inferred from homology"/>